<dbReference type="AlphaFoldDB" id="A0A1X7BRA8"/>
<sequence>MDGLLTPEVLILIAGGTFVLGYLTINQVILRLLLLIGTVFYIWYYVIVAAVPLWEAIYTSLVMGAANLIGLLSLLAQRSHLVVPSKHRDIYPLFSNLTPGDFRSLVKRAERFTTVEDFHLATEGEATQHLLYIINGSAQVEKLGAQFSLPRGTFVGEVAFLTGRQSAAITVLAAGSEVLQWGYDDLRRRSTRSSRFKLALEAMIASDLAAKVSFAVAPSNLSEVMDARRGVSA</sequence>
<dbReference type="SUPFAM" id="SSF51206">
    <property type="entry name" value="cAMP-binding domain-like"/>
    <property type="match status" value="1"/>
</dbReference>
<keyword evidence="1" id="KW-0472">Membrane</keyword>
<feature type="transmembrane region" description="Helical" evidence="1">
    <location>
        <begin position="32"/>
        <end position="51"/>
    </location>
</feature>
<keyword evidence="1" id="KW-1133">Transmembrane helix</keyword>
<feature type="domain" description="Cyclic nucleotide-binding" evidence="2">
    <location>
        <begin position="93"/>
        <end position="188"/>
    </location>
</feature>
<evidence type="ECO:0000256" key="1">
    <source>
        <dbReference type="SAM" id="Phobius"/>
    </source>
</evidence>
<reference evidence="3 4" key="1">
    <citation type="submission" date="2017-03" db="EMBL/GenBank/DDBJ databases">
        <authorList>
            <person name="Afonso C.L."/>
            <person name="Miller P.J."/>
            <person name="Scott M.A."/>
            <person name="Spackman E."/>
            <person name="Goraichik I."/>
            <person name="Dimitrov K.M."/>
            <person name="Suarez D.L."/>
            <person name="Swayne D.E."/>
        </authorList>
    </citation>
    <scope>NUCLEOTIDE SEQUENCE [LARGE SCALE GENOMIC DNA]</scope>
    <source>
        <strain evidence="3 4">CECT 7745</strain>
    </source>
</reference>
<dbReference type="RefSeq" id="WP_085800119.1">
    <property type="nucleotide sequence ID" value="NZ_FWXB01000006.1"/>
</dbReference>
<dbReference type="Proteomes" id="UP000193224">
    <property type="component" value="Unassembled WGS sequence"/>
</dbReference>
<name>A0A1X7BRA8_9RHOB</name>
<dbReference type="Gene3D" id="2.60.120.10">
    <property type="entry name" value="Jelly Rolls"/>
    <property type="match status" value="1"/>
</dbReference>
<keyword evidence="4" id="KW-1185">Reference proteome</keyword>
<dbReference type="OrthoDB" id="7638398at2"/>
<dbReference type="InterPro" id="IPR000595">
    <property type="entry name" value="cNMP-bd_dom"/>
</dbReference>
<keyword evidence="1" id="KW-0812">Transmembrane</keyword>
<evidence type="ECO:0000259" key="2">
    <source>
        <dbReference type="PROSITE" id="PS50042"/>
    </source>
</evidence>
<dbReference type="InterPro" id="IPR014710">
    <property type="entry name" value="RmlC-like_jellyroll"/>
</dbReference>
<evidence type="ECO:0000313" key="3">
    <source>
        <dbReference type="EMBL" id="SMC12157.1"/>
    </source>
</evidence>
<evidence type="ECO:0000313" key="4">
    <source>
        <dbReference type="Proteomes" id="UP000193224"/>
    </source>
</evidence>
<proteinExistence type="predicted"/>
<feature type="transmembrane region" description="Helical" evidence="1">
    <location>
        <begin position="6"/>
        <end position="25"/>
    </location>
</feature>
<dbReference type="PROSITE" id="PS50042">
    <property type="entry name" value="CNMP_BINDING_3"/>
    <property type="match status" value="1"/>
</dbReference>
<dbReference type="InterPro" id="IPR018490">
    <property type="entry name" value="cNMP-bd_dom_sf"/>
</dbReference>
<protein>
    <submittedName>
        <fullName evidence="3">Cyclic nucleotide-binding domain protein</fullName>
    </submittedName>
</protein>
<feature type="transmembrane region" description="Helical" evidence="1">
    <location>
        <begin position="57"/>
        <end position="76"/>
    </location>
</feature>
<accession>A0A1X7BRA8</accession>
<organism evidence="3 4">
    <name type="scientific">Roseovarius aestuarii</name>
    <dbReference type="NCBI Taxonomy" id="475083"/>
    <lineage>
        <taxon>Bacteria</taxon>
        <taxon>Pseudomonadati</taxon>
        <taxon>Pseudomonadota</taxon>
        <taxon>Alphaproteobacteria</taxon>
        <taxon>Rhodobacterales</taxon>
        <taxon>Roseobacteraceae</taxon>
        <taxon>Roseovarius</taxon>
    </lineage>
</organism>
<dbReference type="EMBL" id="FWXB01000006">
    <property type="protein sequence ID" value="SMC12157.1"/>
    <property type="molecule type" value="Genomic_DNA"/>
</dbReference>
<gene>
    <name evidence="3" type="ORF">ROA7745_01980</name>
</gene>